<accession>A0A9D2CG14</accession>
<organism evidence="2 3">
    <name type="scientific">Candidatus Borkfalkia excrementavium</name>
    <dbReference type="NCBI Taxonomy" id="2838505"/>
    <lineage>
        <taxon>Bacteria</taxon>
        <taxon>Bacillati</taxon>
        <taxon>Bacillota</taxon>
        <taxon>Clostridia</taxon>
        <taxon>Christensenellales</taxon>
        <taxon>Christensenellaceae</taxon>
        <taxon>Candidatus Borkfalkia</taxon>
    </lineage>
</organism>
<dbReference type="InterPro" id="IPR051531">
    <property type="entry name" value="N-acetyltransferase"/>
</dbReference>
<evidence type="ECO:0000313" key="2">
    <source>
        <dbReference type="EMBL" id="HIY77821.1"/>
    </source>
</evidence>
<evidence type="ECO:0000259" key="1">
    <source>
        <dbReference type="PROSITE" id="PS51186"/>
    </source>
</evidence>
<dbReference type="AlphaFoldDB" id="A0A9D2CG14"/>
<dbReference type="EMBL" id="DXCO01000018">
    <property type="protein sequence ID" value="HIY77821.1"/>
    <property type="molecule type" value="Genomic_DNA"/>
</dbReference>
<dbReference type="CDD" id="cd04301">
    <property type="entry name" value="NAT_SF"/>
    <property type="match status" value="1"/>
</dbReference>
<reference evidence="2" key="1">
    <citation type="journal article" date="2021" name="PeerJ">
        <title>Extensive microbial diversity within the chicken gut microbiome revealed by metagenomics and culture.</title>
        <authorList>
            <person name="Gilroy R."/>
            <person name="Ravi A."/>
            <person name="Getino M."/>
            <person name="Pursley I."/>
            <person name="Horton D.L."/>
            <person name="Alikhan N.F."/>
            <person name="Baker D."/>
            <person name="Gharbi K."/>
            <person name="Hall N."/>
            <person name="Watson M."/>
            <person name="Adriaenssens E.M."/>
            <person name="Foster-Nyarko E."/>
            <person name="Jarju S."/>
            <person name="Secka A."/>
            <person name="Antonio M."/>
            <person name="Oren A."/>
            <person name="Chaudhuri R.R."/>
            <person name="La Ragione R."/>
            <person name="Hildebrand F."/>
            <person name="Pallen M.J."/>
        </authorList>
    </citation>
    <scope>NUCLEOTIDE SEQUENCE</scope>
    <source>
        <strain evidence="2">CHK199-9574</strain>
    </source>
</reference>
<feature type="domain" description="N-acetyltransferase" evidence="1">
    <location>
        <begin position="1"/>
        <end position="128"/>
    </location>
</feature>
<dbReference type="InterPro" id="IPR016181">
    <property type="entry name" value="Acyl_CoA_acyltransferase"/>
</dbReference>
<proteinExistence type="predicted"/>
<reference evidence="2" key="2">
    <citation type="submission" date="2021-04" db="EMBL/GenBank/DDBJ databases">
        <authorList>
            <person name="Gilroy R."/>
        </authorList>
    </citation>
    <scope>NUCLEOTIDE SEQUENCE</scope>
    <source>
        <strain evidence="2">CHK199-9574</strain>
    </source>
</reference>
<dbReference type="SUPFAM" id="SSF55729">
    <property type="entry name" value="Acyl-CoA N-acyltransferases (Nat)"/>
    <property type="match status" value="1"/>
</dbReference>
<dbReference type="PANTHER" id="PTHR43792">
    <property type="entry name" value="GNAT FAMILY, PUTATIVE (AFU_ORTHOLOGUE AFUA_3G00765)-RELATED-RELATED"/>
    <property type="match status" value="1"/>
</dbReference>
<comment type="caution">
    <text evidence="2">The sequence shown here is derived from an EMBL/GenBank/DDBJ whole genome shotgun (WGS) entry which is preliminary data.</text>
</comment>
<dbReference type="Proteomes" id="UP000824135">
    <property type="component" value="Unassembled WGS sequence"/>
</dbReference>
<name>A0A9D2CG14_9FIRM</name>
<dbReference type="GO" id="GO:0016747">
    <property type="term" value="F:acyltransferase activity, transferring groups other than amino-acyl groups"/>
    <property type="evidence" value="ECO:0007669"/>
    <property type="project" value="InterPro"/>
</dbReference>
<protein>
    <submittedName>
        <fullName evidence="2">GNAT family N-acetyltransferase</fullName>
    </submittedName>
</protein>
<dbReference type="PROSITE" id="PS51186">
    <property type="entry name" value="GNAT"/>
    <property type="match status" value="1"/>
</dbReference>
<dbReference type="PANTHER" id="PTHR43792:SF16">
    <property type="entry name" value="N-ACETYLTRANSFERASE DOMAIN-CONTAINING PROTEIN"/>
    <property type="match status" value="1"/>
</dbReference>
<dbReference type="Gene3D" id="3.40.630.30">
    <property type="match status" value="1"/>
</dbReference>
<evidence type="ECO:0000313" key="3">
    <source>
        <dbReference type="Proteomes" id="UP000824135"/>
    </source>
</evidence>
<sequence length="152" mass="18093">MPWFPARTEKDAESFLKERFSEKRFAYAICRKETNVPFGYIYISDDESRDLGYGLRSDFWNRGYATEAAAAVLQKAREAGFKYVTATHDRNNPQSGRVMQKAGMTYRYSYTEQWQPKDRSVVFRMYQINFDEGIFVYGRYREMYPHFIESDL</sequence>
<dbReference type="Pfam" id="PF13302">
    <property type="entry name" value="Acetyltransf_3"/>
    <property type="match status" value="1"/>
</dbReference>
<dbReference type="InterPro" id="IPR000182">
    <property type="entry name" value="GNAT_dom"/>
</dbReference>
<gene>
    <name evidence="2" type="ORF">H9728_02140</name>
</gene>